<organism evidence="1 2">
    <name type="scientific">Lichenicoccus roseus</name>
    <dbReference type="NCBI Taxonomy" id="2683649"/>
    <lineage>
        <taxon>Bacteria</taxon>
        <taxon>Pseudomonadati</taxon>
        <taxon>Pseudomonadota</taxon>
        <taxon>Alphaproteobacteria</taxon>
        <taxon>Acetobacterales</taxon>
        <taxon>Acetobacteraceae</taxon>
        <taxon>Lichenicoccus</taxon>
    </lineage>
</organism>
<comment type="caution">
    <text evidence="1">The sequence shown here is derived from an EMBL/GenBank/DDBJ whole genome shotgun (WGS) entry which is preliminary data.</text>
</comment>
<dbReference type="EMBL" id="VCDI01000005">
    <property type="protein sequence ID" value="TLU71724.1"/>
    <property type="molecule type" value="Genomic_DNA"/>
</dbReference>
<accession>A0A5R9J273</accession>
<sequence length="186" mass="19328">MPLNPSGAPACAKRYRGCMTARLGSATAALLLAATMAACSNNSGGRTVDTTGDTTALSAPRNHLLGEDRSATGGDQAQAGVNAFLWRGAIDTLSFMPFASADPVGGIIITDWYSPPTTSGERFKATAYILGKQLRSDAIRVAIFRQTLQDGAWVDALVAPNTAPDITSKILARARQLRADAGQSGS</sequence>
<evidence type="ECO:0000313" key="2">
    <source>
        <dbReference type="Proteomes" id="UP000305654"/>
    </source>
</evidence>
<proteinExistence type="predicted"/>
<dbReference type="OrthoDB" id="8479681at2"/>
<name>A0A5R9J273_9PROT</name>
<dbReference type="AlphaFoldDB" id="A0A5R9J273"/>
<keyword evidence="2" id="KW-1185">Reference proteome</keyword>
<gene>
    <name evidence="1" type="ORF">FE263_14740</name>
</gene>
<protein>
    <submittedName>
        <fullName evidence="1">DUF3576 domain-containing protein</fullName>
    </submittedName>
</protein>
<evidence type="ECO:0000313" key="1">
    <source>
        <dbReference type="EMBL" id="TLU71724.1"/>
    </source>
</evidence>
<reference evidence="1 2" key="1">
    <citation type="submission" date="2019-05" db="EMBL/GenBank/DDBJ databases">
        <authorList>
            <person name="Pankratov T."/>
            <person name="Grouzdev D."/>
        </authorList>
    </citation>
    <scope>NUCLEOTIDE SEQUENCE [LARGE SCALE GENOMIC DNA]</scope>
    <source>
        <strain evidence="1 2">KEBCLARHB70R</strain>
    </source>
</reference>
<dbReference type="Pfam" id="PF12100">
    <property type="entry name" value="DUF3576"/>
    <property type="match status" value="1"/>
</dbReference>
<dbReference type="InterPro" id="IPR021959">
    <property type="entry name" value="DUF3576"/>
</dbReference>
<dbReference type="Proteomes" id="UP000305654">
    <property type="component" value="Unassembled WGS sequence"/>
</dbReference>